<evidence type="ECO:0000256" key="6">
    <source>
        <dbReference type="ARBA" id="ARBA00023043"/>
    </source>
</evidence>
<feature type="domain" description="Glutaminase EF-hand" evidence="11">
    <location>
        <begin position="88"/>
        <end position="175"/>
    </location>
</feature>
<dbReference type="FunFam" id="3.40.710.10:FF:000008">
    <property type="entry name" value="Glutaminase, isoform E"/>
    <property type="match status" value="1"/>
</dbReference>
<evidence type="ECO:0000256" key="4">
    <source>
        <dbReference type="ARBA" id="ARBA00022737"/>
    </source>
</evidence>
<dbReference type="EC" id="3.5.1.2" evidence="3"/>
<dbReference type="AlphaFoldDB" id="A0AAF3F1I3"/>
<evidence type="ECO:0000256" key="2">
    <source>
        <dbReference type="ARBA" id="ARBA00011881"/>
    </source>
</evidence>
<dbReference type="Proteomes" id="UP000887575">
    <property type="component" value="Unassembled WGS sequence"/>
</dbReference>
<dbReference type="InterPro" id="IPR015868">
    <property type="entry name" value="Glutaminase"/>
</dbReference>
<keyword evidence="5" id="KW-0378">Hydrolase</keyword>
<comment type="catalytic activity">
    <reaction evidence="7">
        <text>L-glutamine + H2O = L-glutamate + NH4(+)</text>
        <dbReference type="Rhea" id="RHEA:15889"/>
        <dbReference type="ChEBI" id="CHEBI:15377"/>
        <dbReference type="ChEBI" id="CHEBI:28938"/>
        <dbReference type="ChEBI" id="CHEBI:29985"/>
        <dbReference type="ChEBI" id="CHEBI:58359"/>
        <dbReference type="EC" id="3.5.1.2"/>
    </reaction>
</comment>
<dbReference type="GO" id="GO:0004359">
    <property type="term" value="F:glutaminase activity"/>
    <property type="evidence" value="ECO:0007669"/>
    <property type="project" value="UniProtKB-EC"/>
</dbReference>
<keyword evidence="12" id="KW-1185">Reference proteome</keyword>
<evidence type="ECO:0000313" key="13">
    <source>
        <dbReference type="WBParaSite" id="MBELARI_LOCUS19579"/>
    </source>
</evidence>
<comment type="subunit">
    <text evidence="2">Homotetramer.</text>
</comment>
<dbReference type="InterPro" id="IPR012338">
    <property type="entry name" value="Beta-lactam/transpept-like"/>
</dbReference>
<proteinExistence type="inferred from homology"/>
<dbReference type="Pfam" id="PF17959">
    <property type="entry name" value="EF-hand_14"/>
    <property type="match status" value="1"/>
</dbReference>
<feature type="compositionally biased region" description="Acidic residues" evidence="10">
    <location>
        <begin position="629"/>
        <end position="638"/>
    </location>
</feature>
<evidence type="ECO:0000256" key="10">
    <source>
        <dbReference type="SAM" id="MobiDB-lite"/>
    </source>
</evidence>
<evidence type="ECO:0000256" key="8">
    <source>
        <dbReference type="ARBA" id="ARBA00077251"/>
    </source>
</evidence>
<organism evidence="12 13">
    <name type="scientific">Mesorhabditis belari</name>
    <dbReference type="NCBI Taxonomy" id="2138241"/>
    <lineage>
        <taxon>Eukaryota</taxon>
        <taxon>Metazoa</taxon>
        <taxon>Ecdysozoa</taxon>
        <taxon>Nematoda</taxon>
        <taxon>Chromadorea</taxon>
        <taxon>Rhabditida</taxon>
        <taxon>Rhabditina</taxon>
        <taxon>Rhabditomorpha</taxon>
        <taxon>Rhabditoidea</taxon>
        <taxon>Rhabditidae</taxon>
        <taxon>Mesorhabditinae</taxon>
        <taxon>Mesorhabditis</taxon>
    </lineage>
</organism>
<dbReference type="GO" id="GO:0006543">
    <property type="term" value="P:L-glutamine catabolic process"/>
    <property type="evidence" value="ECO:0007669"/>
    <property type="project" value="TreeGrafter"/>
</dbReference>
<evidence type="ECO:0000256" key="9">
    <source>
        <dbReference type="PROSITE-ProRule" id="PRU00023"/>
    </source>
</evidence>
<dbReference type="SUPFAM" id="SSF56601">
    <property type="entry name" value="beta-lactamase/transpeptidase-like"/>
    <property type="match status" value="1"/>
</dbReference>
<dbReference type="GO" id="GO:0006537">
    <property type="term" value="P:glutamate biosynthetic process"/>
    <property type="evidence" value="ECO:0007669"/>
    <property type="project" value="TreeGrafter"/>
</dbReference>
<dbReference type="SUPFAM" id="SSF48403">
    <property type="entry name" value="Ankyrin repeat"/>
    <property type="match status" value="1"/>
</dbReference>
<comment type="similarity">
    <text evidence="1">Belongs to the glutaminase family.</text>
</comment>
<dbReference type="Pfam" id="PF04960">
    <property type="entry name" value="Glutaminase"/>
    <property type="match status" value="1"/>
</dbReference>
<evidence type="ECO:0000313" key="12">
    <source>
        <dbReference type="Proteomes" id="UP000887575"/>
    </source>
</evidence>
<dbReference type="Pfam" id="PF12796">
    <property type="entry name" value="Ank_2"/>
    <property type="match status" value="1"/>
</dbReference>
<protein>
    <recommendedName>
        <fullName evidence="3">glutaminase</fullName>
        <ecNumber evidence="3">3.5.1.2</ecNumber>
    </recommendedName>
    <alternativeName>
        <fullName evidence="8">L-glutamine amidohydrolase</fullName>
    </alternativeName>
</protein>
<dbReference type="PROSITE" id="PS50088">
    <property type="entry name" value="ANK_REPEAT"/>
    <property type="match status" value="1"/>
</dbReference>
<evidence type="ECO:0000256" key="5">
    <source>
        <dbReference type="ARBA" id="ARBA00022801"/>
    </source>
</evidence>
<dbReference type="InterPro" id="IPR036770">
    <property type="entry name" value="Ankyrin_rpt-contain_sf"/>
</dbReference>
<evidence type="ECO:0000256" key="1">
    <source>
        <dbReference type="ARBA" id="ARBA00011076"/>
    </source>
</evidence>
<dbReference type="SMART" id="SM00248">
    <property type="entry name" value="ANK"/>
    <property type="match status" value="3"/>
</dbReference>
<dbReference type="Gene3D" id="1.25.40.20">
    <property type="entry name" value="Ankyrin repeat-containing domain"/>
    <property type="match status" value="1"/>
</dbReference>
<dbReference type="HAMAP" id="MF_00313">
    <property type="entry name" value="Glutaminase"/>
    <property type="match status" value="1"/>
</dbReference>
<reference evidence="13" key="1">
    <citation type="submission" date="2024-02" db="UniProtKB">
        <authorList>
            <consortium name="WormBaseParasite"/>
        </authorList>
    </citation>
    <scope>IDENTIFICATION</scope>
</reference>
<dbReference type="PANTHER" id="PTHR12544">
    <property type="entry name" value="GLUTAMINASE"/>
    <property type="match status" value="1"/>
</dbReference>
<feature type="compositionally biased region" description="Polar residues" evidence="10">
    <location>
        <begin position="652"/>
        <end position="663"/>
    </location>
</feature>
<evidence type="ECO:0000256" key="3">
    <source>
        <dbReference type="ARBA" id="ARBA00012918"/>
    </source>
</evidence>
<dbReference type="WBParaSite" id="MBELARI_LOCUS19579">
    <property type="protein sequence ID" value="MBELARI_LOCUS19579"/>
    <property type="gene ID" value="MBELARI_LOCUS19579"/>
</dbReference>
<sequence length="663" mass="74614">MYAGSQDDEFLRTRKISFNANGFLRADSQSMDHESGPDRPENDCSIHCPTQLNTIGEILNRKKSVARIMSNTVKALNSAYEMRTISPADLIFDLFKLPDRDEASVTKLIKVLKSFGLREKDPRMKKMMDQIRTFEETKEEDDERVLHMRRDIFKECIQSSVQLISQALRNHLIIPSWGEFCLKIRDIFEECRGINGGTVATYIPQLARCDPNLWGVSICTIDGQRVSFGDSKVNFCIQSVSKAFNYAIVASDLGAEKVHSYVGHEPSGRLFNEICLDPNGKPHNPMINAGAIIVTSLIKNGLTMADRFDFVLKEYRKLSGGEFVGFNNSVFLSERDTADRNYALSYYMKENKCFPDGIRSLREELDLYFQLCSIEASCETLAVMAATLANGGVCPLTEERCISPQPCRDVLSLMYSCGMYDLSGKFAFQVGLPAKSGVSGVLIVVVPNLMGIALYSPPLDKMGNSMRGVEFCKKLIESFNFHNYDSLLHADSKKLDPRRRVGNRETELVVSLLYAAQNGDEEAVRRMYLQGQPLDVKDYDGRTALHIAASEGHAHLVKFFLFIAKVPHNPKDRWRRTPLDDAKMFKHDECVKLLLRPHLLNHKGTLIEENEIDEIRSTTLSMQRMDTSSSDETESDSEIDQKLGFSDAYSDSPLQNGGPSTPK</sequence>
<dbReference type="FunFam" id="1.25.40.20:FF:000069">
    <property type="entry name" value="Glutaminase, isoform E"/>
    <property type="match status" value="1"/>
</dbReference>
<dbReference type="Gene3D" id="3.40.710.10">
    <property type="entry name" value="DD-peptidase/beta-lactamase superfamily"/>
    <property type="match status" value="1"/>
</dbReference>
<dbReference type="Gene3D" id="1.10.238.210">
    <property type="match status" value="1"/>
</dbReference>
<name>A0AAF3F1I3_9BILA</name>
<evidence type="ECO:0000259" key="11">
    <source>
        <dbReference type="Pfam" id="PF17959"/>
    </source>
</evidence>
<dbReference type="InterPro" id="IPR041541">
    <property type="entry name" value="Glutaminase_EF-hand"/>
</dbReference>
<keyword evidence="4" id="KW-0677">Repeat</keyword>
<dbReference type="NCBIfam" id="TIGR03814">
    <property type="entry name" value="Gln_ase"/>
    <property type="match status" value="1"/>
</dbReference>
<dbReference type="InterPro" id="IPR002110">
    <property type="entry name" value="Ankyrin_rpt"/>
</dbReference>
<evidence type="ECO:0000256" key="7">
    <source>
        <dbReference type="ARBA" id="ARBA00049534"/>
    </source>
</evidence>
<feature type="region of interest" description="Disordered" evidence="10">
    <location>
        <begin position="617"/>
        <end position="663"/>
    </location>
</feature>
<feature type="repeat" description="ANK" evidence="9">
    <location>
        <begin position="540"/>
        <end position="561"/>
    </location>
</feature>
<dbReference type="PROSITE" id="PS50297">
    <property type="entry name" value="ANK_REP_REGION"/>
    <property type="match status" value="1"/>
</dbReference>
<accession>A0AAF3F1I3</accession>
<dbReference type="PANTHER" id="PTHR12544:SF29">
    <property type="entry name" value="GLUTAMINASE"/>
    <property type="match status" value="1"/>
</dbReference>
<keyword evidence="6 9" id="KW-0040">ANK repeat</keyword>